<dbReference type="GeneID" id="101871842"/>
<protein>
    <recommendedName>
        <fullName evidence="2">ubiquitinyl hydrolase 1</fullName>
        <ecNumber evidence="2">3.4.19.12</ecNumber>
    </recommendedName>
</protein>
<dbReference type="GO" id="GO:0004843">
    <property type="term" value="F:cysteine-type deubiquitinase activity"/>
    <property type="evidence" value="ECO:0007669"/>
    <property type="project" value="UniProtKB-EC"/>
</dbReference>
<accession>A0A8V5GQ86</accession>
<proteinExistence type="predicted"/>
<keyword evidence="5" id="KW-0378">Hydrolase</keyword>
<dbReference type="RefSeq" id="XP_005145911.2">
    <property type="nucleotide sequence ID" value="XM_005145854.3"/>
</dbReference>
<dbReference type="PROSITE" id="PS51283">
    <property type="entry name" value="DUSP"/>
    <property type="match status" value="1"/>
</dbReference>
<dbReference type="InterPro" id="IPR028135">
    <property type="entry name" value="Ub_USP-typ"/>
</dbReference>
<evidence type="ECO:0000313" key="8">
    <source>
        <dbReference type="Proteomes" id="UP000694405"/>
    </source>
</evidence>
<dbReference type="Gene3D" id="3.10.20.90">
    <property type="entry name" value="Phosphatidylinositol 3-kinase Catalytic Subunit, Chain A, domain 1"/>
    <property type="match status" value="1"/>
</dbReference>
<accession>A0A8C6JVN8</accession>
<organism evidence="7 8">
    <name type="scientific">Melopsittacus undulatus</name>
    <name type="common">Budgerigar</name>
    <name type="synonym">Psittacus undulatus</name>
    <dbReference type="NCBI Taxonomy" id="13146"/>
    <lineage>
        <taxon>Eukaryota</taxon>
        <taxon>Metazoa</taxon>
        <taxon>Chordata</taxon>
        <taxon>Craniata</taxon>
        <taxon>Vertebrata</taxon>
        <taxon>Euteleostomi</taxon>
        <taxon>Archelosauria</taxon>
        <taxon>Archosauria</taxon>
        <taxon>Dinosauria</taxon>
        <taxon>Saurischia</taxon>
        <taxon>Theropoda</taxon>
        <taxon>Coelurosauria</taxon>
        <taxon>Aves</taxon>
        <taxon>Neognathae</taxon>
        <taxon>Neoaves</taxon>
        <taxon>Telluraves</taxon>
        <taxon>Australaves</taxon>
        <taxon>Psittaciformes</taxon>
        <taxon>Psittaculidae</taxon>
        <taxon>Melopsittacus</taxon>
    </lineage>
</organism>
<evidence type="ECO:0000256" key="3">
    <source>
        <dbReference type="ARBA" id="ARBA00022670"/>
    </source>
</evidence>
<dbReference type="InterPro" id="IPR035927">
    <property type="entry name" value="DUSP-like_sf"/>
</dbReference>
<evidence type="ECO:0000313" key="7">
    <source>
        <dbReference type="Ensembl" id="ENSMUNP00000018409.2"/>
    </source>
</evidence>
<dbReference type="Pfam" id="PF14836">
    <property type="entry name" value="Ubiquitin_3"/>
    <property type="match status" value="1"/>
</dbReference>
<keyword evidence="3" id="KW-0645">Protease</keyword>
<evidence type="ECO:0000259" key="6">
    <source>
        <dbReference type="PROSITE" id="PS51283"/>
    </source>
</evidence>
<dbReference type="FunFam" id="3.30.2230.10:FF:000003">
    <property type="entry name" value="ubiquitin carboxyl-terminal hydrolase 15 isoform X1"/>
    <property type="match status" value="1"/>
</dbReference>
<evidence type="ECO:0000256" key="5">
    <source>
        <dbReference type="ARBA" id="ARBA00022807"/>
    </source>
</evidence>
<evidence type="ECO:0000256" key="4">
    <source>
        <dbReference type="ARBA" id="ARBA00022786"/>
    </source>
</evidence>
<dbReference type="OrthoDB" id="265776at2759"/>
<dbReference type="GO" id="GO:0006508">
    <property type="term" value="P:proteolysis"/>
    <property type="evidence" value="ECO:0007669"/>
    <property type="project" value="UniProtKB-KW"/>
</dbReference>
<dbReference type="Gene3D" id="3.30.2230.10">
    <property type="entry name" value="DUSP-like"/>
    <property type="match status" value="1"/>
</dbReference>
<evidence type="ECO:0000256" key="1">
    <source>
        <dbReference type="ARBA" id="ARBA00000707"/>
    </source>
</evidence>
<feature type="domain" description="DUSP" evidence="6">
    <location>
        <begin position="18"/>
        <end position="129"/>
    </location>
</feature>
<dbReference type="AlphaFoldDB" id="A0A8C6JVN8"/>
<reference evidence="7" key="3">
    <citation type="submission" date="2025-09" db="UniProtKB">
        <authorList>
            <consortium name="Ensembl"/>
        </authorList>
    </citation>
    <scope>IDENTIFICATION</scope>
</reference>
<name>A0A8C6JVN8_MELUD</name>
<reference evidence="7" key="1">
    <citation type="submission" date="2020-03" db="EMBL/GenBank/DDBJ databases">
        <title>Melopsittacus undulatus (budgerigar) genome, bMelUnd1, maternal haplotype with Z.</title>
        <authorList>
            <person name="Gedman G."/>
            <person name="Mountcastle J."/>
            <person name="Haase B."/>
            <person name="Formenti G."/>
            <person name="Wright T."/>
            <person name="Apodaca J."/>
            <person name="Pelan S."/>
            <person name="Chow W."/>
            <person name="Rhie A."/>
            <person name="Howe K."/>
            <person name="Fedrigo O."/>
            <person name="Jarvis E.D."/>
        </authorList>
    </citation>
    <scope>NUCLEOTIDE SEQUENCE [LARGE SCALE GENOMIC DNA]</scope>
</reference>
<keyword evidence="8" id="KW-1185">Reference proteome</keyword>
<dbReference type="Pfam" id="PF06337">
    <property type="entry name" value="DUSP"/>
    <property type="match status" value="1"/>
</dbReference>
<dbReference type="Proteomes" id="UP000694405">
    <property type="component" value="Chromosome 9"/>
</dbReference>
<keyword evidence="5" id="KW-0788">Thiol protease</keyword>
<dbReference type="Ensembl" id="ENSMUNT00000021140.2">
    <property type="protein sequence ID" value="ENSMUNP00000018409.2"/>
    <property type="gene ID" value="ENSMUNG00000014082.2"/>
</dbReference>
<sequence>MATAEAGSGSGGSSGARPDVEVQREELRSLMTTNLRAGESWYLVDMSWFRKWKKYVGFNSWERDGAGDPSRFPGPVDNSGLFSDPETQTLKERLVSALHFVLVPPEGWNKLVMWYGCMEGQQPIVRKVVEYGRFSKHLEVEVYLLELKLCVCGDFDNLISRHFSQADTIGTIEKEIRKVFNIPDAKAARLWCRYGPHTYGRLKKLDKTVQDVGLRQGQIVVIEVKSEDGTWPGYRTQGI</sequence>
<dbReference type="EC" id="3.4.19.12" evidence="2"/>
<dbReference type="InterPro" id="IPR006615">
    <property type="entry name" value="Pept_C19_DUSP"/>
</dbReference>
<dbReference type="SMART" id="SM00695">
    <property type="entry name" value="DUSP"/>
    <property type="match status" value="1"/>
</dbReference>
<reference evidence="7" key="2">
    <citation type="submission" date="2025-08" db="UniProtKB">
        <authorList>
            <consortium name="Ensembl"/>
        </authorList>
    </citation>
    <scope>IDENTIFICATION</scope>
</reference>
<dbReference type="SUPFAM" id="SSF143791">
    <property type="entry name" value="DUSP-like"/>
    <property type="match status" value="1"/>
</dbReference>
<evidence type="ECO:0000256" key="2">
    <source>
        <dbReference type="ARBA" id="ARBA00012759"/>
    </source>
</evidence>
<keyword evidence="4" id="KW-0833">Ubl conjugation pathway</keyword>
<gene>
    <name evidence="7" type="primary">LOC101871842</name>
</gene>
<comment type="catalytic activity">
    <reaction evidence="1">
        <text>Thiol-dependent hydrolysis of ester, thioester, amide, peptide and isopeptide bonds formed by the C-terminal Gly of ubiquitin (a 76-residue protein attached to proteins as an intracellular targeting signal).</text>
        <dbReference type="EC" id="3.4.19.12"/>
    </reaction>
</comment>